<reference evidence="4" key="1">
    <citation type="journal article" date="2011" name="PLoS Biol.">
        <title>Gene gain and loss during evolution of obligate parasitism in the white rust pathogen of Arabidopsis thaliana.</title>
        <authorList>
            <person name="Kemen E."/>
            <person name="Gardiner A."/>
            <person name="Schultz-Larsen T."/>
            <person name="Kemen A.C."/>
            <person name="Balmuth A.L."/>
            <person name="Robert-Seilaniantz A."/>
            <person name="Bailey K."/>
            <person name="Holub E."/>
            <person name="Studholme D.J."/>
            <person name="Maclean D."/>
            <person name="Jones J.D."/>
        </authorList>
    </citation>
    <scope>NUCLEOTIDE SEQUENCE</scope>
</reference>
<keyword evidence="2" id="KW-1133">Transmembrane helix</keyword>
<feature type="compositionally biased region" description="Basic and acidic residues" evidence="1">
    <location>
        <begin position="546"/>
        <end position="565"/>
    </location>
</feature>
<sequence>MTLRRGVMCALALSAVFSQADSRDLAPSKTQGNKLEKPADTKQYLRDESASERDQDQHRGQGNAGKGRAVGLHDDKGQNRTDNKPGGKSPDVPVIDNASGHTGVVQDEPVLSPPFSTDVPAVANDSGHASVVDEEPVKSDTDPSEPIPTLIDNGLANLPSNDAIAQDVHLDDHTSVQGDLPPKTRDSETDRSEPVKLPGKSTGISAVSSQSGDAGIDEPTTPSPADAHNPLIRDEPMKAGSDSSVRNTTTDSGALEKPVDTSTPVKSDVTSPPETDTGGEGSGAKDQSLVHDALVGNVVDSETANSQSDEQGSQSGKSSSSTDSQIKGTEAIDPAISGHNTVHNDLPVGNTESSSSGEGPTTSNPVNGKEPVAFDDDKTQKDLPVSANVDSSLSGEGPATSKPVERKEPAASDDDATQKDLSSIANLDSSLSGEGPTTSKPANGKEPTKHGDVDTLAVYDEENLNPLVLLPPKVLNPTSSDSSQAGASSSGNSNAASNILKDASAVSNWATSILDDTTSPTGSSSASSEKVSKPLISQNDQTTSTSDDHALTDEADKHSASHSDYDATISSGSTPVPLLRASESKQFASTDEATHSRAPLAVVAIAGFVGVAGIILAVFGYRHRSQKRMRRSTLSHSALGNDEEIEGQTRSGTLEREETDAEGTDIEGTFTNDISTVTV</sequence>
<feature type="compositionally biased region" description="Polar residues" evidence="1">
    <location>
        <begin position="260"/>
        <end position="274"/>
    </location>
</feature>
<feature type="compositionally biased region" description="Polar residues" evidence="1">
    <location>
        <begin position="202"/>
        <end position="212"/>
    </location>
</feature>
<evidence type="ECO:0000256" key="3">
    <source>
        <dbReference type="SAM" id="SignalP"/>
    </source>
</evidence>
<protein>
    <submittedName>
        <fullName evidence="4">AlNc14C207G8846 protein</fullName>
    </submittedName>
</protein>
<evidence type="ECO:0000256" key="1">
    <source>
        <dbReference type="SAM" id="MobiDB-lite"/>
    </source>
</evidence>
<evidence type="ECO:0000313" key="4">
    <source>
        <dbReference type="EMBL" id="CCA23798.1"/>
    </source>
</evidence>
<feature type="chain" id="PRO_5003259891" evidence="3">
    <location>
        <begin position="23"/>
        <end position="679"/>
    </location>
</feature>
<feature type="compositionally biased region" description="Low complexity" evidence="1">
    <location>
        <begin position="349"/>
        <end position="365"/>
    </location>
</feature>
<feature type="region of interest" description="Disordered" evidence="1">
    <location>
        <begin position="632"/>
        <end position="679"/>
    </location>
</feature>
<keyword evidence="2" id="KW-0472">Membrane</keyword>
<feature type="region of interest" description="Disordered" evidence="1">
    <location>
        <begin position="516"/>
        <end position="574"/>
    </location>
</feature>
<feature type="compositionally biased region" description="Polar residues" evidence="1">
    <location>
        <begin position="669"/>
        <end position="679"/>
    </location>
</feature>
<keyword evidence="2" id="KW-0812">Transmembrane</keyword>
<organism evidence="4">
    <name type="scientific">Albugo laibachii Nc14</name>
    <dbReference type="NCBI Taxonomy" id="890382"/>
    <lineage>
        <taxon>Eukaryota</taxon>
        <taxon>Sar</taxon>
        <taxon>Stramenopiles</taxon>
        <taxon>Oomycota</taxon>
        <taxon>Peronosporomycetes</taxon>
        <taxon>Albuginales</taxon>
        <taxon>Albuginaceae</taxon>
        <taxon>Albugo</taxon>
    </lineage>
</organism>
<accession>F0WR38</accession>
<name>F0WR38_9STRA</name>
<dbReference type="HOGENOM" id="CLU_405142_0_0_1"/>
<feature type="compositionally biased region" description="Basic and acidic residues" evidence="1">
    <location>
        <begin position="182"/>
        <end position="194"/>
    </location>
</feature>
<feature type="signal peptide" evidence="3">
    <location>
        <begin position="1"/>
        <end position="22"/>
    </location>
</feature>
<proteinExistence type="predicted"/>
<feature type="compositionally biased region" description="Basic and acidic residues" evidence="1">
    <location>
        <begin position="34"/>
        <end position="59"/>
    </location>
</feature>
<reference evidence="4" key="2">
    <citation type="submission" date="2011-02" db="EMBL/GenBank/DDBJ databases">
        <authorList>
            <person name="MacLean D."/>
        </authorList>
    </citation>
    <scope>NUCLEOTIDE SEQUENCE</scope>
</reference>
<feature type="transmembrane region" description="Helical" evidence="2">
    <location>
        <begin position="600"/>
        <end position="621"/>
    </location>
</feature>
<feature type="region of interest" description="Disordered" evidence="1">
    <location>
        <begin position="18"/>
        <end position="495"/>
    </location>
</feature>
<dbReference type="AlphaFoldDB" id="F0WR38"/>
<dbReference type="EMBL" id="FR824252">
    <property type="protein sequence ID" value="CCA23798.1"/>
    <property type="molecule type" value="Genomic_DNA"/>
</dbReference>
<keyword evidence="3" id="KW-0732">Signal</keyword>
<evidence type="ECO:0000256" key="2">
    <source>
        <dbReference type="SAM" id="Phobius"/>
    </source>
</evidence>
<feature type="compositionally biased region" description="Basic and acidic residues" evidence="1">
    <location>
        <begin position="71"/>
        <end position="85"/>
    </location>
</feature>
<feature type="compositionally biased region" description="Low complexity" evidence="1">
    <location>
        <begin position="517"/>
        <end position="528"/>
    </location>
</feature>
<feature type="compositionally biased region" description="Polar residues" evidence="1">
    <location>
        <begin position="419"/>
        <end position="441"/>
    </location>
</feature>
<feature type="compositionally biased region" description="Polar residues" evidence="1">
    <location>
        <begin position="241"/>
        <end position="252"/>
    </location>
</feature>
<feature type="compositionally biased region" description="Low complexity" evidence="1">
    <location>
        <begin position="306"/>
        <end position="325"/>
    </location>
</feature>
<feature type="compositionally biased region" description="Polar residues" evidence="1">
    <location>
        <begin position="535"/>
        <end position="545"/>
    </location>
</feature>
<gene>
    <name evidence="4" type="primary">AlNc14C207G8846</name>
    <name evidence="4" type="ORF">ALNC14_099420</name>
</gene>
<feature type="compositionally biased region" description="Low complexity" evidence="1">
    <location>
        <begin position="464"/>
        <end position="495"/>
    </location>
</feature>